<gene>
    <name evidence="2" type="ORF">HY618_07095</name>
</gene>
<dbReference type="AlphaFoldDB" id="A0A932ZVB9"/>
<protein>
    <submittedName>
        <fullName evidence="2">Nuclear transport factor 2 family protein</fullName>
    </submittedName>
</protein>
<dbReference type="Gene3D" id="3.10.450.50">
    <property type="match status" value="1"/>
</dbReference>
<feature type="domain" description="SnoaL-like" evidence="1">
    <location>
        <begin position="10"/>
        <end position="134"/>
    </location>
</feature>
<reference evidence="2" key="1">
    <citation type="submission" date="2020-07" db="EMBL/GenBank/DDBJ databases">
        <title>Huge and variable diversity of episymbiotic CPR bacteria and DPANN archaea in groundwater ecosystems.</title>
        <authorList>
            <person name="He C.Y."/>
            <person name="Keren R."/>
            <person name="Whittaker M."/>
            <person name="Farag I.F."/>
            <person name="Doudna J."/>
            <person name="Cate J.H.D."/>
            <person name="Banfield J.F."/>
        </authorList>
    </citation>
    <scope>NUCLEOTIDE SEQUENCE</scope>
    <source>
        <strain evidence="2">NC_groundwater_1370_Ag_S-0.2um_69_93</strain>
    </source>
</reference>
<evidence type="ECO:0000259" key="1">
    <source>
        <dbReference type="Pfam" id="PF13577"/>
    </source>
</evidence>
<dbReference type="CDD" id="cd00531">
    <property type="entry name" value="NTF2_like"/>
    <property type="match status" value="1"/>
</dbReference>
<dbReference type="Pfam" id="PF13577">
    <property type="entry name" value="SnoaL_4"/>
    <property type="match status" value="1"/>
</dbReference>
<organism evidence="2 3">
    <name type="scientific">Tectimicrobiota bacterium</name>
    <dbReference type="NCBI Taxonomy" id="2528274"/>
    <lineage>
        <taxon>Bacteria</taxon>
        <taxon>Pseudomonadati</taxon>
        <taxon>Nitrospinota/Tectimicrobiota group</taxon>
        <taxon>Candidatus Tectimicrobiota</taxon>
    </lineage>
</organism>
<dbReference type="InterPro" id="IPR032710">
    <property type="entry name" value="NTF2-like_dom_sf"/>
</dbReference>
<dbReference type="EMBL" id="JACQRX010000309">
    <property type="protein sequence ID" value="MBI4252210.1"/>
    <property type="molecule type" value="Genomic_DNA"/>
</dbReference>
<evidence type="ECO:0000313" key="2">
    <source>
        <dbReference type="EMBL" id="MBI4252210.1"/>
    </source>
</evidence>
<sequence>MFDEARVQRVVDKFEVAEVAAAACHCRDKGDWEALGDCFTPDATVHISWHTGTAHGFIERSREMVASKKPGEHSKHMLGSPLVRLNGGRATAEYDVVLHQRRFLEGVELDFATWSRYLDLLEKNGGAWRIHRRTAIYEKDRMDPYEPRKASDTFYASINLEGFPANIRYHCWRNTRSGRRPPRGVVVAGSPEEAAARGYAAKWLSGGPRG</sequence>
<name>A0A932ZVB9_UNCTE</name>
<proteinExistence type="predicted"/>
<accession>A0A932ZVB9</accession>
<dbReference type="SUPFAM" id="SSF54427">
    <property type="entry name" value="NTF2-like"/>
    <property type="match status" value="1"/>
</dbReference>
<evidence type="ECO:0000313" key="3">
    <source>
        <dbReference type="Proteomes" id="UP000752292"/>
    </source>
</evidence>
<dbReference type="InterPro" id="IPR037401">
    <property type="entry name" value="SnoaL-like"/>
</dbReference>
<dbReference type="Proteomes" id="UP000752292">
    <property type="component" value="Unassembled WGS sequence"/>
</dbReference>
<comment type="caution">
    <text evidence="2">The sequence shown here is derived from an EMBL/GenBank/DDBJ whole genome shotgun (WGS) entry which is preliminary data.</text>
</comment>